<evidence type="ECO:0000313" key="4">
    <source>
        <dbReference type="Proteomes" id="UP000024329"/>
    </source>
</evidence>
<keyword evidence="2" id="KW-0472">Membrane</keyword>
<dbReference type="EMBL" id="JFYZ01000020">
    <property type="protein sequence ID" value="EZP79941.1"/>
    <property type="molecule type" value="Genomic_DNA"/>
</dbReference>
<dbReference type="InterPro" id="IPR005498">
    <property type="entry name" value="T4SS_VirB10/TraB/TrbI"/>
</dbReference>
<protein>
    <submittedName>
        <fullName evidence="3">TraB pilus assembly</fullName>
    </submittedName>
</protein>
<dbReference type="Proteomes" id="UP000024329">
    <property type="component" value="Unassembled WGS sequence"/>
</dbReference>
<feature type="region of interest" description="Disordered" evidence="1">
    <location>
        <begin position="154"/>
        <end position="203"/>
    </location>
</feature>
<dbReference type="Pfam" id="PF03743">
    <property type="entry name" value="TrbI"/>
    <property type="match status" value="1"/>
</dbReference>
<evidence type="ECO:0000256" key="1">
    <source>
        <dbReference type="SAM" id="MobiDB-lite"/>
    </source>
</evidence>
<keyword evidence="2" id="KW-0812">Transmembrane</keyword>
<evidence type="ECO:0000256" key="2">
    <source>
        <dbReference type="SAM" id="Phobius"/>
    </source>
</evidence>
<dbReference type="PATRIC" id="fig|158500.4.peg.3794"/>
<dbReference type="CDD" id="cd16430">
    <property type="entry name" value="TraB"/>
    <property type="match status" value="1"/>
</dbReference>
<proteinExistence type="predicted"/>
<dbReference type="AlphaFoldDB" id="A0A031JQB3"/>
<accession>A0A031JQB3</accession>
<feature type="compositionally biased region" description="Pro residues" evidence="1">
    <location>
        <begin position="156"/>
        <end position="166"/>
    </location>
</feature>
<dbReference type="RefSeq" id="WP_036527647.1">
    <property type="nucleotide sequence ID" value="NZ_JFYZ01000020.1"/>
</dbReference>
<organism evidence="3 4">
    <name type="scientific">Novosphingobium resinovorum</name>
    <dbReference type="NCBI Taxonomy" id="158500"/>
    <lineage>
        <taxon>Bacteria</taxon>
        <taxon>Pseudomonadati</taxon>
        <taxon>Pseudomonadota</taxon>
        <taxon>Alphaproteobacteria</taxon>
        <taxon>Sphingomonadales</taxon>
        <taxon>Sphingomonadaceae</taxon>
        <taxon>Novosphingobium</taxon>
    </lineage>
</organism>
<gene>
    <name evidence="3" type="ORF">BV97_03724</name>
</gene>
<dbReference type="eggNOG" id="COG3170">
    <property type="taxonomic scope" value="Bacteria"/>
</dbReference>
<keyword evidence="2" id="KW-1133">Transmembrane helix</keyword>
<sequence>MTDATHTPSTAPLQAESAASSELSGLNARTARRQKLLLGSLGALALIGGSWFILGGDDKDKTGDPNAAQTIDTAGLVNRDLSQREFVATYGNRLDAVTREQKALKDGSVPRTEIEAQLAALKAENQAMRVDGQAAIDAISAENAELKTRLAAQPASPAPAVPPPAYGPQAGGYDARARSPQTSTGAAAGDPQGGMIPSPGEVKLMSFSSDKATTNGLRVGRPDAPPVVVEDSPDYLPPNSYAPARVIVGVDASAGVASQTDPLPVVLRITGPARSVMQNGKVLTTRIQGCVVNGAARGDLSSEKVYVKLARMTCDQPGGRVAVSEVKGFISFAGKSGVRGRVVSREGSLVSQALLAGIVGGFGRGFSANANSVFSGVTTNPDGSRSKLSAGDILGGGLGQGAADAADTVSKYLIERAEQYQPVVEMPTGIDVEIVFLDGVYVRNSQ</sequence>
<name>A0A031JQB3_9SPHN</name>
<reference evidence="3 4" key="1">
    <citation type="submission" date="2014-03" db="EMBL/GenBank/DDBJ databases">
        <title>Whole genome sequence of Novosphingobium resinovorum KF1.</title>
        <authorList>
            <person name="Gan H.M."/>
            <person name="Gan H.Y."/>
            <person name="Chew T.H."/>
            <person name="Savka M.A."/>
        </authorList>
    </citation>
    <scope>NUCLEOTIDE SEQUENCE [LARGE SCALE GENOMIC DNA]</scope>
    <source>
        <strain evidence="3 4">KF1</strain>
    </source>
</reference>
<feature type="transmembrane region" description="Helical" evidence="2">
    <location>
        <begin position="36"/>
        <end position="54"/>
    </location>
</feature>
<evidence type="ECO:0000313" key="3">
    <source>
        <dbReference type="EMBL" id="EZP79941.1"/>
    </source>
</evidence>
<comment type="caution">
    <text evidence="3">The sequence shown here is derived from an EMBL/GenBank/DDBJ whole genome shotgun (WGS) entry which is preliminary data.</text>
</comment>